<name>A0ABV7DE45_9HYPH</name>
<feature type="site" description="Increases nucleophilicity of active site Cys" evidence="9">
    <location>
        <position position="426"/>
    </location>
</feature>
<dbReference type="InterPro" id="IPR011698">
    <property type="entry name" value="GATase_3"/>
</dbReference>
<evidence type="ECO:0000256" key="6">
    <source>
        <dbReference type="ARBA" id="ARBA00022840"/>
    </source>
</evidence>
<keyword evidence="7 9" id="KW-0460">Magnesium</keyword>
<dbReference type="HAMAP" id="MF_00027">
    <property type="entry name" value="CobB_CbiA"/>
    <property type="match status" value="1"/>
</dbReference>
<comment type="similarity">
    <text evidence="9">Belongs to the CobB/CbiA family.</text>
</comment>
<evidence type="ECO:0000256" key="5">
    <source>
        <dbReference type="ARBA" id="ARBA00022741"/>
    </source>
</evidence>
<sequence>MSGLLIAAPASGSGKTTVTLGLARALADAGVRLASGKAGPDYIDPAFHAAASRGPCLNYDPWAMRPDFLRANAASQAGNGELLLIEAMMGLFDGAADGSGAPADLAATLGLPVVLVVDCSRLSQSVAAMVKGYVDFRADVRVAGVVLNKVGSRRHEAMLRAALEAAGIAILGLIYSDPALQLPERHLGLVQAGEHGALEHFVARAAEIVARCCDLDRLAAVAAGQAGFAGAPEIARLPPLGQHVAIARDTAFAFVYEHLLTGWKAAGASLSFFSPLADEAPEAGADAVYLPGGYPELHAGTLANAGRFRQGMAEAARRGARIYGECGGYMTLGEALVAADGSRYGMLGLLPLVTSFAERRRHLGYRRVTPLAGSGFSAPMTAHEFHYSTVVGEGAADRLFAVTDATGLALPEAGLRRGTVAGSYMHLIDLAPEAA</sequence>
<feature type="domain" description="CobQ/CobB/MinD/ParA nucleotide binding" evidence="10">
    <location>
        <begin position="5"/>
        <end position="187"/>
    </location>
</feature>
<dbReference type="Gene3D" id="3.40.50.880">
    <property type="match status" value="1"/>
</dbReference>
<evidence type="ECO:0000256" key="9">
    <source>
        <dbReference type="HAMAP-Rule" id="MF_00027"/>
    </source>
</evidence>
<dbReference type="InterPro" id="IPR027417">
    <property type="entry name" value="P-loop_NTPase"/>
</dbReference>
<gene>
    <name evidence="9" type="primary">cobB</name>
    <name evidence="12" type="ORF">ACFOHH_05520</name>
</gene>
<evidence type="ECO:0000313" key="12">
    <source>
        <dbReference type="EMBL" id="MFC3072562.1"/>
    </source>
</evidence>
<organism evidence="12 13">
    <name type="scientific">Shinella pollutisoli</name>
    <dbReference type="NCBI Taxonomy" id="2250594"/>
    <lineage>
        <taxon>Bacteria</taxon>
        <taxon>Pseudomonadati</taxon>
        <taxon>Pseudomonadota</taxon>
        <taxon>Alphaproteobacteria</taxon>
        <taxon>Hyphomicrobiales</taxon>
        <taxon>Rhizobiaceae</taxon>
        <taxon>Shinella</taxon>
    </lineage>
</organism>
<dbReference type="EMBL" id="JBHRSP010000009">
    <property type="protein sequence ID" value="MFC3072562.1"/>
    <property type="molecule type" value="Genomic_DNA"/>
</dbReference>
<evidence type="ECO:0000256" key="2">
    <source>
        <dbReference type="ARBA" id="ARBA00006205"/>
    </source>
</evidence>
<evidence type="ECO:0000313" key="13">
    <source>
        <dbReference type="Proteomes" id="UP001595377"/>
    </source>
</evidence>
<comment type="miscellaneous">
    <text evidence="9">The a and c carboxylates of hydrogenobyrinate are activated for nucleophilic attack via formation of a phosphorylated intermediate by ATP. CobB catalyzes first the amidation of the c-carboxylate, and then that of the a-carboxylate.</text>
</comment>
<keyword evidence="8 9" id="KW-0315">Glutamine amidotransferase</keyword>
<comment type="domain">
    <text evidence="9">Comprises of two domains. The C-terminal domain contains the binding site for glutamine and catalyzes the hydrolysis of this substrate to glutamate and ammonia. The N-terminal domain is anticipated to bind ATP and hydrogenobyrinate and catalyzes the ultimate synthesis of the diamide product. The ammonia produced via the glutaminase domain is probably translocated to the adjacent domain via a molecular tunnel, where it reacts with an activated intermediate.</text>
</comment>
<dbReference type="Pfam" id="PF07685">
    <property type="entry name" value="GATase_3"/>
    <property type="match status" value="1"/>
</dbReference>
<dbReference type="EC" id="6.3.5.9" evidence="9"/>
<comment type="pathway">
    <text evidence="9">Cofactor biosynthesis; adenosylcobalamin biosynthesis; cob(II)yrinate a,c-diamide from precorrin-2 (aerobic route): step 9/10.</text>
</comment>
<keyword evidence="13" id="KW-1185">Reference proteome</keyword>
<dbReference type="RefSeq" id="WP_257317777.1">
    <property type="nucleotide sequence ID" value="NZ_JANFDG010000033.1"/>
</dbReference>
<keyword evidence="3 9" id="KW-0169">Cobalamin biosynthesis</keyword>
<dbReference type="PROSITE" id="PS51274">
    <property type="entry name" value="GATASE_COBBQ"/>
    <property type="match status" value="1"/>
</dbReference>
<dbReference type="InterPro" id="IPR004484">
    <property type="entry name" value="CbiA/CobB_synth"/>
</dbReference>
<evidence type="ECO:0000256" key="4">
    <source>
        <dbReference type="ARBA" id="ARBA00022598"/>
    </source>
</evidence>
<comment type="caution">
    <text evidence="12">The sequence shown here is derived from an EMBL/GenBank/DDBJ whole genome shotgun (WGS) entry which is preliminary data.</text>
</comment>
<evidence type="ECO:0000256" key="8">
    <source>
        <dbReference type="ARBA" id="ARBA00022962"/>
    </source>
</evidence>
<dbReference type="InterPro" id="IPR029062">
    <property type="entry name" value="Class_I_gatase-like"/>
</dbReference>
<feature type="active site" description="Nucleophile" evidence="9">
    <location>
        <position position="326"/>
    </location>
</feature>
<protein>
    <recommendedName>
        <fullName evidence="9">Hydrogenobyrinate a,c-diamide synthase</fullName>
        <ecNumber evidence="9">6.3.5.9</ecNumber>
    </recommendedName>
    <alternativeName>
        <fullName evidence="9">Hydrogenobyrinic acid a,c-diamide synthase</fullName>
    </alternativeName>
</protein>
<evidence type="ECO:0000256" key="7">
    <source>
        <dbReference type="ARBA" id="ARBA00022842"/>
    </source>
</evidence>
<evidence type="ECO:0000256" key="1">
    <source>
        <dbReference type="ARBA" id="ARBA00001946"/>
    </source>
</evidence>
<feature type="domain" description="CobB/CobQ-like glutamine amidotransferase" evidence="11">
    <location>
        <begin position="244"/>
        <end position="428"/>
    </location>
</feature>
<evidence type="ECO:0000259" key="10">
    <source>
        <dbReference type="Pfam" id="PF01656"/>
    </source>
</evidence>
<accession>A0ABV7DE45</accession>
<dbReference type="NCBIfam" id="TIGR00379">
    <property type="entry name" value="cobB"/>
    <property type="match status" value="1"/>
</dbReference>
<dbReference type="InterPro" id="IPR002586">
    <property type="entry name" value="CobQ/CobB/MinD/ParA_Nub-bd_dom"/>
</dbReference>
<keyword evidence="6 9" id="KW-0067">ATP-binding</keyword>
<keyword evidence="4 9" id="KW-0436">Ligase</keyword>
<comment type="catalytic activity">
    <reaction evidence="9">
        <text>hydrogenobyrinate + 2 L-glutamine + 2 ATP + 2 H2O = hydrogenobyrinate a,c-diamide + 2 L-glutamate + 2 ADP + 2 phosphate + 2 H(+)</text>
        <dbReference type="Rhea" id="RHEA:12544"/>
        <dbReference type="ChEBI" id="CHEBI:15377"/>
        <dbReference type="ChEBI" id="CHEBI:15378"/>
        <dbReference type="ChEBI" id="CHEBI:29985"/>
        <dbReference type="ChEBI" id="CHEBI:30616"/>
        <dbReference type="ChEBI" id="CHEBI:43474"/>
        <dbReference type="ChEBI" id="CHEBI:58359"/>
        <dbReference type="ChEBI" id="CHEBI:77873"/>
        <dbReference type="ChEBI" id="CHEBI:77874"/>
        <dbReference type="ChEBI" id="CHEBI:456216"/>
        <dbReference type="EC" id="6.3.5.9"/>
    </reaction>
</comment>
<dbReference type="Proteomes" id="UP001595377">
    <property type="component" value="Unassembled WGS sequence"/>
</dbReference>
<dbReference type="NCBIfam" id="NF002204">
    <property type="entry name" value="PRK01077.1"/>
    <property type="match status" value="1"/>
</dbReference>
<comment type="cofactor">
    <cofactor evidence="1 9">
        <name>Mg(2+)</name>
        <dbReference type="ChEBI" id="CHEBI:18420"/>
    </cofactor>
</comment>
<comment type="similarity">
    <text evidence="2">Belongs to the CobB/CobQ family. CobQ subfamily.</text>
</comment>
<dbReference type="Pfam" id="PF01656">
    <property type="entry name" value="CbiA"/>
    <property type="match status" value="1"/>
</dbReference>
<dbReference type="SUPFAM" id="SSF52317">
    <property type="entry name" value="Class I glutamine amidotransferase-like"/>
    <property type="match status" value="1"/>
</dbReference>
<dbReference type="PANTHER" id="PTHR43873:SF1">
    <property type="entry name" value="COBYRINATE A,C-DIAMIDE SYNTHASE"/>
    <property type="match status" value="1"/>
</dbReference>
<dbReference type="Gene3D" id="3.40.50.300">
    <property type="entry name" value="P-loop containing nucleotide triphosphate hydrolases"/>
    <property type="match status" value="1"/>
</dbReference>
<evidence type="ECO:0000256" key="3">
    <source>
        <dbReference type="ARBA" id="ARBA00022573"/>
    </source>
</evidence>
<reference evidence="13" key="1">
    <citation type="journal article" date="2019" name="Int. J. Syst. Evol. Microbiol.">
        <title>The Global Catalogue of Microorganisms (GCM) 10K type strain sequencing project: providing services to taxonomists for standard genome sequencing and annotation.</title>
        <authorList>
            <consortium name="The Broad Institute Genomics Platform"/>
            <consortium name="The Broad Institute Genome Sequencing Center for Infectious Disease"/>
            <person name="Wu L."/>
            <person name="Ma J."/>
        </authorList>
    </citation>
    <scope>NUCLEOTIDE SEQUENCE [LARGE SCALE GENOMIC DNA]</scope>
    <source>
        <strain evidence="13">KCTC 52677</strain>
    </source>
</reference>
<evidence type="ECO:0000259" key="11">
    <source>
        <dbReference type="Pfam" id="PF07685"/>
    </source>
</evidence>
<keyword evidence="5 9" id="KW-0547">Nucleotide-binding</keyword>
<comment type="function">
    <text evidence="9">Catalyzes the ATP-dependent amidation of the two carboxylate groups at positions a and c of hydrogenobyrinate, using either L-glutamine or ammonia as the nitrogen source.</text>
</comment>
<proteinExistence type="inferred from homology"/>
<dbReference type="SUPFAM" id="SSF52540">
    <property type="entry name" value="P-loop containing nucleoside triphosphate hydrolases"/>
    <property type="match status" value="1"/>
</dbReference>
<dbReference type="PANTHER" id="PTHR43873">
    <property type="entry name" value="COBYRINATE A,C-DIAMIDE SYNTHASE"/>
    <property type="match status" value="1"/>
</dbReference>